<gene>
    <name evidence="2" type="ORF">UFOVP341_9</name>
</gene>
<reference evidence="2" key="1">
    <citation type="submission" date="2020-04" db="EMBL/GenBank/DDBJ databases">
        <authorList>
            <person name="Chiriac C."/>
            <person name="Salcher M."/>
            <person name="Ghai R."/>
            <person name="Kavagutti S V."/>
        </authorList>
    </citation>
    <scope>NUCLEOTIDE SEQUENCE</scope>
</reference>
<dbReference type="EMBL" id="LR796363">
    <property type="protein sequence ID" value="CAB4138791.1"/>
    <property type="molecule type" value="Genomic_DNA"/>
</dbReference>
<proteinExistence type="predicted"/>
<protein>
    <submittedName>
        <fullName evidence="2">Uncharacterized protein</fullName>
    </submittedName>
</protein>
<feature type="compositionally biased region" description="Low complexity" evidence="1">
    <location>
        <begin position="180"/>
        <end position="201"/>
    </location>
</feature>
<evidence type="ECO:0000313" key="2">
    <source>
        <dbReference type="EMBL" id="CAB4138791.1"/>
    </source>
</evidence>
<accession>A0A6J5LXG5</accession>
<name>A0A6J5LXG5_9CAUD</name>
<sequence length="236" mass="24765">MFTSQSSASGSSGSGALIPHGTLAFAVVKPTGIKESKRTGGTYANLELTISDGPFTGRKVWTIVMNPQDDKNQNHALRAEGKNDGALMGLASMCRMFEAAGVFNPLDARSYDRYNGASFNQVIAGLEGLTVAIKVKISKGKDGYEDKNEVAEFLSPAPTSGTSKLWAQLTGDGSAARKSAFGQPAFGAPAQAPVQPQVRPVAPQPPAQPSINNGPKWITKRPNGDLGLDNSGNNPY</sequence>
<organism evidence="2">
    <name type="scientific">uncultured Caudovirales phage</name>
    <dbReference type="NCBI Taxonomy" id="2100421"/>
    <lineage>
        <taxon>Viruses</taxon>
        <taxon>Duplodnaviria</taxon>
        <taxon>Heunggongvirae</taxon>
        <taxon>Uroviricota</taxon>
        <taxon>Caudoviricetes</taxon>
        <taxon>Peduoviridae</taxon>
        <taxon>Maltschvirus</taxon>
        <taxon>Maltschvirus maltsch</taxon>
    </lineage>
</organism>
<evidence type="ECO:0000256" key="1">
    <source>
        <dbReference type="SAM" id="MobiDB-lite"/>
    </source>
</evidence>
<feature type="region of interest" description="Disordered" evidence="1">
    <location>
        <begin position="176"/>
        <end position="236"/>
    </location>
</feature>
<feature type="compositionally biased region" description="Low complexity" evidence="1">
    <location>
        <begin position="224"/>
        <end position="236"/>
    </location>
</feature>